<proteinExistence type="inferred from homology"/>
<name>A0A1I1E194_9SPHI</name>
<comment type="subunit">
    <text evidence="4">Monomer.</text>
</comment>
<dbReference type="STRING" id="623281.SAMN05421747_101242"/>
<evidence type="ECO:0000256" key="7">
    <source>
        <dbReference type="ARBA" id="ARBA00022837"/>
    </source>
</evidence>
<dbReference type="InterPro" id="IPR017853">
    <property type="entry name" value="GH"/>
</dbReference>
<dbReference type="InterPro" id="IPR006104">
    <property type="entry name" value="Glyco_hydro_2_N"/>
</dbReference>
<feature type="domain" description="Glycoside hydrolase family 2 immunoglobulin-like beta-sandwich" evidence="10">
    <location>
        <begin position="211"/>
        <end position="311"/>
    </location>
</feature>
<evidence type="ECO:0000256" key="1">
    <source>
        <dbReference type="ARBA" id="ARBA00001412"/>
    </source>
</evidence>
<dbReference type="PROSITE" id="PS00608">
    <property type="entry name" value="GLYCOSYL_HYDROL_F2_2"/>
    <property type="match status" value="1"/>
</dbReference>
<evidence type="ECO:0000259" key="11">
    <source>
        <dbReference type="Pfam" id="PF02836"/>
    </source>
</evidence>
<keyword evidence="14" id="KW-1185">Reference proteome</keyword>
<dbReference type="InterPro" id="IPR006101">
    <property type="entry name" value="Glyco_hydro_2"/>
</dbReference>
<dbReference type="Gene3D" id="2.60.120.260">
    <property type="entry name" value="Galactose-binding domain-like"/>
    <property type="match status" value="1"/>
</dbReference>
<dbReference type="Pfam" id="PF02837">
    <property type="entry name" value="Glyco_hydro_2_N"/>
    <property type="match status" value="1"/>
</dbReference>
<sequence length="971" mass="109088">MMSLTNGKPVLRAARKLFPVLVLVLWMMGGIPYQAFCQHPATEVHFLSGTDNEHTVTWDFWCSGGRNSGTWGKIEVPSHWEQQGYGNYNYGRDYVTYGRNFRFHDEKGVYRHAFGLPRGWPGKRVFIVFEGVMTDAEVKINGQLAGPIHQGAFYRFKYDITDKLHAHGSNQLEVVVSKMSADRSVNNAERLADYWIFGGIYRPVYLEAVPHTFIDWTAIDAKADGTFAMRVHIGGATADLSVQCEIFDSNGLTVGSANAAVKLGDSVALLKTAVTAPALWTAETPTRYNVRIQLLKEGQVIHSSQEKFGFRTVEIRKQDGIYINGTKVKMKGVNRHVWWPETGRSVNPTIDLNDVKLIKRMNMNAVRCAHYPPDRSFLNACDSLGLYVLDELAGWQQAYSTEVGAKLVKEMVIRDVNHPSVIFWSNGNEGGHNFRLDTVFGYYDLSNRPVIHAHHRPGNAFNGIDCNHYEDYYSTEKILADTNIYMTTEFLHAQDDGGGAAGLADIWELHWRSKLGAGGFLWALVDEGIVRTDEGETIDVNGVNAPDGLVGPYREEEGSVNAIREIFSPINISLPRLPADFSGRIPVENRYHFTVLDACTAAWELIDFDLPLSGGSGYTVKHRGNAAFPAIAPADSGQLLLDLPRNWRDYDALSLRAIDPHGDEVYRWTWKIQPSEKLAVNRFAEPADSVVRVSDMDSVFLLQANGISVAIHKKTGLLAGLSNVNSKSLSFRNGPVLVQGEALPERVEYTMEDGAAVVTAAYSGNLKYITWRMEKTGWLELRYGYQLEEGEYPFAGVSFNYPENYVLGVKWLGKGPYRVWKNRLQGTTYSVWKNRNNNTQTGSYPWVYPEFKGYYADVSWMEFNTVEGKFYVSFPTEGMYVRLFDFYGITGPESYPVLPCGDVSFLDYIPPVGGKLALNITSDPRGFGPSSEPNRLNNRLIERRVYFYFGLPKVDDGNKQFEMPKVNVLTD</sequence>
<evidence type="ECO:0000256" key="9">
    <source>
        <dbReference type="RuleBase" id="RU361154"/>
    </source>
</evidence>
<evidence type="ECO:0000313" key="13">
    <source>
        <dbReference type="EMBL" id="SFB80837.1"/>
    </source>
</evidence>
<evidence type="ECO:0000256" key="4">
    <source>
        <dbReference type="ARBA" id="ARBA00011245"/>
    </source>
</evidence>
<dbReference type="InterPro" id="IPR050347">
    <property type="entry name" value="Bact_Beta-galactosidase"/>
</dbReference>
<dbReference type="PROSITE" id="PS00719">
    <property type="entry name" value="GLYCOSYL_HYDROL_F2_1"/>
    <property type="match status" value="1"/>
</dbReference>
<dbReference type="Gene3D" id="2.70.98.10">
    <property type="match status" value="1"/>
</dbReference>
<dbReference type="InterPro" id="IPR011013">
    <property type="entry name" value="Gal_mutarotase_sf_dom"/>
</dbReference>
<organism evidence="13 14">
    <name type="scientific">Parapedobacter composti</name>
    <dbReference type="NCBI Taxonomy" id="623281"/>
    <lineage>
        <taxon>Bacteria</taxon>
        <taxon>Pseudomonadati</taxon>
        <taxon>Bacteroidota</taxon>
        <taxon>Sphingobacteriia</taxon>
        <taxon>Sphingobacteriales</taxon>
        <taxon>Sphingobacteriaceae</taxon>
        <taxon>Parapedobacter</taxon>
    </lineage>
</organism>
<comment type="similarity">
    <text evidence="3 9">Belongs to the glycosyl hydrolase 2 family.</text>
</comment>
<dbReference type="InterPro" id="IPR023232">
    <property type="entry name" value="Glyco_hydro_2_AS"/>
</dbReference>
<dbReference type="Gene3D" id="2.60.40.10">
    <property type="entry name" value="Immunoglobulins"/>
    <property type="match status" value="1"/>
</dbReference>
<dbReference type="PANTHER" id="PTHR46323:SF2">
    <property type="entry name" value="BETA-GALACTOSIDASE"/>
    <property type="match status" value="1"/>
</dbReference>
<dbReference type="PRINTS" id="PR00132">
    <property type="entry name" value="GLHYDRLASE2"/>
</dbReference>
<dbReference type="GO" id="GO:0005990">
    <property type="term" value="P:lactose catabolic process"/>
    <property type="evidence" value="ECO:0007669"/>
    <property type="project" value="TreeGrafter"/>
</dbReference>
<dbReference type="GO" id="GO:0030246">
    <property type="term" value="F:carbohydrate binding"/>
    <property type="evidence" value="ECO:0007669"/>
    <property type="project" value="InterPro"/>
</dbReference>
<dbReference type="InterPro" id="IPR006103">
    <property type="entry name" value="Glyco_hydro_2_cat"/>
</dbReference>
<dbReference type="InterPro" id="IPR023230">
    <property type="entry name" value="Glyco_hydro_2_CS"/>
</dbReference>
<keyword evidence="8 9" id="KW-0326">Glycosidase</keyword>
<evidence type="ECO:0000259" key="10">
    <source>
        <dbReference type="Pfam" id="PF00703"/>
    </source>
</evidence>
<dbReference type="Proteomes" id="UP000199577">
    <property type="component" value="Unassembled WGS sequence"/>
</dbReference>
<dbReference type="SUPFAM" id="SSF49303">
    <property type="entry name" value="beta-Galactosidase/glucuronidase domain"/>
    <property type="match status" value="1"/>
</dbReference>
<dbReference type="InterPro" id="IPR013783">
    <property type="entry name" value="Ig-like_fold"/>
</dbReference>
<dbReference type="Gene3D" id="3.20.20.80">
    <property type="entry name" value="Glycosidases"/>
    <property type="match status" value="1"/>
</dbReference>
<dbReference type="SUPFAM" id="SSF49785">
    <property type="entry name" value="Galactose-binding domain-like"/>
    <property type="match status" value="1"/>
</dbReference>
<dbReference type="InterPro" id="IPR014718">
    <property type="entry name" value="GH-type_carb-bd"/>
</dbReference>
<dbReference type="EC" id="3.2.1.23" evidence="5 9"/>
<dbReference type="AlphaFoldDB" id="A0A1I1E194"/>
<evidence type="ECO:0000256" key="6">
    <source>
        <dbReference type="ARBA" id="ARBA00022801"/>
    </source>
</evidence>
<keyword evidence="7" id="KW-0106">Calcium</keyword>
<dbReference type="EMBL" id="FOLL01000001">
    <property type="protein sequence ID" value="SFB80837.1"/>
    <property type="molecule type" value="Genomic_DNA"/>
</dbReference>
<keyword evidence="6 9" id="KW-0378">Hydrolase</keyword>
<dbReference type="PANTHER" id="PTHR46323">
    <property type="entry name" value="BETA-GALACTOSIDASE"/>
    <property type="match status" value="1"/>
</dbReference>
<comment type="cofactor">
    <cofactor evidence="2">
        <name>Ca(2+)</name>
        <dbReference type="ChEBI" id="CHEBI:29108"/>
    </cofactor>
</comment>
<dbReference type="Pfam" id="PF00703">
    <property type="entry name" value="Glyco_hydro_2"/>
    <property type="match status" value="1"/>
</dbReference>
<evidence type="ECO:0000256" key="2">
    <source>
        <dbReference type="ARBA" id="ARBA00001913"/>
    </source>
</evidence>
<evidence type="ECO:0000256" key="3">
    <source>
        <dbReference type="ARBA" id="ARBA00007401"/>
    </source>
</evidence>
<dbReference type="RefSeq" id="WP_244518593.1">
    <property type="nucleotide sequence ID" value="NZ_FOLL01000001.1"/>
</dbReference>
<evidence type="ECO:0000259" key="12">
    <source>
        <dbReference type="Pfam" id="PF02837"/>
    </source>
</evidence>
<accession>A0A1I1E194</accession>
<feature type="domain" description="Glycoside hydrolase family 2 catalytic" evidence="11">
    <location>
        <begin position="313"/>
        <end position="534"/>
    </location>
</feature>
<dbReference type="GO" id="GO:0009341">
    <property type="term" value="C:beta-galactosidase complex"/>
    <property type="evidence" value="ECO:0007669"/>
    <property type="project" value="TreeGrafter"/>
</dbReference>
<gene>
    <name evidence="13" type="ORF">SAMN05421747_101242</name>
</gene>
<protein>
    <recommendedName>
        <fullName evidence="5 9">Beta-galactosidase</fullName>
        <ecNumber evidence="5 9">3.2.1.23</ecNumber>
    </recommendedName>
    <alternativeName>
        <fullName evidence="9">Lactase</fullName>
    </alternativeName>
</protein>
<dbReference type="InterPro" id="IPR006102">
    <property type="entry name" value="Ig-like_GH2"/>
</dbReference>
<feature type="domain" description="Glycosyl hydrolases family 2 sugar binding" evidence="12">
    <location>
        <begin position="73"/>
        <end position="210"/>
    </location>
</feature>
<dbReference type="SUPFAM" id="SSF51445">
    <property type="entry name" value="(Trans)glycosidases"/>
    <property type="match status" value="1"/>
</dbReference>
<dbReference type="InterPro" id="IPR008979">
    <property type="entry name" value="Galactose-bd-like_sf"/>
</dbReference>
<dbReference type="GO" id="GO:0004565">
    <property type="term" value="F:beta-galactosidase activity"/>
    <property type="evidence" value="ECO:0007669"/>
    <property type="project" value="UniProtKB-EC"/>
</dbReference>
<dbReference type="InterPro" id="IPR036156">
    <property type="entry name" value="Beta-gal/glucu_dom_sf"/>
</dbReference>
<evidence type="ECO:0000256" key="5">
    <source>
        <dbReference type="ARBA" id="ARBA00012756"/>
    </source>
</evidence>
<reference evidence="14" key="1">
    <citation type="submission" date="2016-10" db="EMBL/GenBank/DDBJ databases">
        <authorList>
            <person name="Varghese N."/>
            <person name="Submissions S."/>
        </authorList>
    </citation>
    <scope>NUCLEOTIDE SEQUENCE [LARGE SCALE GENOMIC DNA]</scope>
    <source>
        <strain evidence="14">DSM 22900</strain>
    </source>
</reference>
<evidence type="ECO:0000313" key="14">
    <source>
        <dbReference type="Proteomes" id="UP000199577"/>
    </source>
</evidence>
<dbReference type="SUPFAM" id="SSF74650">
    <property type="entry name" value="Galactose mutarotase-like"/>
    <property type="match status" value="1"/>
</dbReference>
<evidence type="ECO:0000256" key="8">
    <source>
        <dbReference type="ARBA" id="ARBA00023295"/>
    </source>
</evidence>
<dbReference type="Pfam" id="PF02836">
    <property type="entry name" value="Glyco_hydro_2_C"/>
    <property type="match status" value="1"/>
</dbReference>
<comment type="catalytic activity">
    <reaction evidence="1 9">
        <text>Hydrolysis of terminal non-reducing beta-D-galactose residues in beta-D-galactosides.</text>
        <dbReference type="EC" id="3.2.1.23"/>
    </reaction>
</comment>